<proteinExistence type="predicted"/>
<protein>
    <submittedName>
        <fullName evidence="1">Uncharacterized protein</fullName>
    </submittedName>
</protein>
<organism evidence="1 2">
    <name type="scientific">Brockia lithotrophica</name>
    <dbReference type="NCBI Taxonomy" id="933949"/>
    <lineage>
        <taxon>Bacteria</taxon>
        <taxon>Bacillati</taxon>
        <taxon>Bacillota</taxon>
        <taxon>Bacilli</taxon>
        <taxon>Bacillales</taxon>
        <taxon>Bacillales Family X. Incertae Sedis</taxon>
        <taxon>Brockia</taxon>
    </lineage>
</organism>
<comment type="caution">
    <text evidence="1">The sequence shown here is derived from an EMBL/GenBank/DDBJ whole genome shotgun (WGS) entry which is preliminary data.</text>
</comment>
<evidence type="ECO:0000313" key="2">
    <source>
        <dbReference type="Proteomes" id="UP000244016"/>
    </source>
</evidence>
<evidence type="ECO:0000313" key="1">
    <source>
        <dbReference type="EMBL" id="PTQ51387.1"/>
    </source>
</evidence>
<dbReference type="EMBL" id="PEBW01000005">
    <property type="protein sequence ID" value="PTQ51387.1"/>
    <property type="molecule type" value="Genomic_DNA"/>
</dbReference>
<dbReference type="AlphaFoldDB" id="A0A2T5G5B6"/>
<dbReference type="Proteomes" id="UP000244016">
    <property type="component" value="Unassembled WGS sequence"/>
</dbReference>
<reference evidence="1 2" key="1">
    <citation type="submission" date="2017-08" db="EMBL/GenBank/DDBJ databases">
        <title>Burning lignite coal seam in the remote Altai Mountains harbors a hydrogen-driven thermophilic microbial community.</title>
        <authorList>
            <person name="Kadnikov V.V."/>
            <person name="Mardanov A.V."/>
            <person name="Ivasenko D."/>
            <person name="Beletsky A.V."/>
            <person name="Karnachuk O.V."/>
            <person name="Ravin N.V."/>
        </authorList>
    </citation>
    <scope>NUCLEOTIDE SEQUENCE [LARGE SCALE GENOMIC DNA]</scope>
    <source>
        <strain evidence="1">AL31</strain>
    </source>
</reference>
<sequence length="40" mass="4084">MAVAEPAGDDEKGVFPFAAHGVGAPSLLFVRTLPGERSDA</sequence>
<name>A0A2T5G5B6_9BACL</name>
<gene>
    <name evidence="1" type="ORF">BLITH_1464</name>
</gene>
<accession>A0A2T5G5B6</accession>